<proteinExistence type="predicted"/>
<name>A0ACB7EJ92_NIBAL</name>
<evidence type="ECO:0000313" key="1">
    <source>
        <dbReference type="EMBL" id="KAG8002303.1"/>
    </source>
</evidence>
<comment type="caution">
    <text evidence="1">The sequence shown here is derived from an EMBL/GenBank/DDBJ whole genome shotgun (WGS) entry which is preliminary data.</text>
</comment>
<keyword evidence="2" id="KW-1185">Reference proteome</keyword>
<accession>A0ACB7EJ92</accession>
<evidence type="ECO:0000313" key="2">
    <source>
        <dbReference type="Proteomes" id="UP000805704"/>
    </source>
</evidence>
<gene>
    <name evidence="1" type="ORF">GBF38_012757</name>
</gene>
<dbReference type="Proteomes" id="UP000805704">
    <property type="component" value="Chromosome 6"/>
</dbReference>
<dbReference type="EMBL" id="CM024794">
    <property type="protein sequence ID" value="KAG8002303.1"/>
    <property type="molecule type" value="Genomic_DNA"/>
</dbReference>
<protein>
    <submittedName>
        <fullName evidence="1">Uncharacterized protein</fullName>
    </submittedName>
</protein>
<sequence length="97" mass="11099">MQSGSVCKLEAPRQYQQMTRGVRDPQRPSRGHNAAKTLGSSEEKLAHKKPFNREKNVEESSGRATEEGSLFQDGQTCNRCHMYRTINTNILNNYNER</sequence>
<organism evidence="1 2">
    <name type="scientific">Nibea albiflora</name>
    <name type="common">Yellow drum</name>
    <name type="synonym">Corvina albiflora</name>
    <dbReference type="NCBI Taxonomy" id="240163"/>
    <lineage>
        <taxon>Eukaryota</taxon>
        <taxon>Metazoa</taxon>
        <taxon>Chordata</taxon>
        <taxon>Craniata</taxon>
        <taxon>Vertebrata</taxon>
        <taxon>Euteleostomi</taxon>
        <taxon>Actinopterygii</taxon>
        <taxon>Neopterygii</taxon>
        <taxon>Teleostei</taxon>
        <taxon>Neoteleostei</taxon>
        <taxon>Acanthomorphata</taxon>
        <taxon>Eupercaria</taxon>
        <taxon>Sciaenidae</taxon>
        <taxon>Nibea</taxon>
    </lineage>
</organism>
<reference evidence="1" key="1">
    <citation type="submission" date="2020-04" db="EMBL/GenBank/DDBJ databases">
        <title>A chromosome-scale assembly and high-density genetic map of the yellow drum (Nibea albiflora) genome.</title>
        <authorList>
            <person name="Xu D."/>
            <person name="Zhang W."/>
            <person name="Chen R."/>
            <person name="Tan P."/>
            <person name="Wang L."/>
            <person name="Song H."/>
            <person name="Tian L."/>
            <person name="Zhu Q."/>
            <person name="Wang B."/>
        </authorList>
    </citation>
    <scope>NUCLEOTIDE SEQUENCE</scope>
    <source>
        <strain evidence="1">ZJHYS-2018</strain>
    </source>
</reference>